<reference evidence="11 12" key="1">
    <citation type="journal article" date="2013" name="J. Bacteriol.">
        <title>Roles of HynAB and Ech, the only two hydrogenases found in the model sulfate reducer Desulfovibrio gigas.</title>
        <authorList>
            <person name="Morais-Silva F.O."/>
            <person name="Santos C.I."/>
            <person name="Rodrigues R."/>
            <person name="Pereira I.A."/>
            <person name="Rodrigues-Pousada C."/>
        </authorList>
    </citation>
    <scope>NUCLEOTIDE SEQUENCE [LARGE SCALE GENOMIC DNA]</scope>
    <source>
        <strain evidence="12">ATCC 19364 / DSM 1382 / NCIMB 9332 / VKM B-1759</strain>
    </source>
</reference>
<evidence type="ECO:0000256" key="1">
    <source>
        <dbReference type="ARBA" id="ARBA00022490"/>
    </source>
</evidence>
<accession>T2GFM9</accession>
<dbReference type="Proteomes" id="UP000016587">
    <property type="component" value="Chromosome"/>
</dbReference>
<keyword evidence="3 5" id="KW-0378">Hydrolase</keyword>
<dbReference type="CDD" id="cd17541">
    <property type="entry name" value="REC_CheB-like"/>
    <property type="match status" value="1"/>
</dbReference>
<dbReference type="NCBIfam" id="NF001965">
    <property type="entry name" value="PRK00742.1"/>
    <property type="match status" value="1"/>
</dbReference>
<dbReference type="Gene3D" id="3.40.50.2300">
    <property type="match status" value="1"/>
</dbReference>
<comment type="similarity">
    <text evidence="5">Belongs to the CheB family.</text>
</comment>
<feature type="active site" evidence="5 6">
    <location>
        <position position="203"/>
    </location>
</feature>
<dbReference type="InterPro" id="IPR011006">
    <property type="entry name" value="CheY-like_superfamily"/>
</dbReference>
<dbReference type="KEGG" id="dgg:DGI_3249"/>
<reference evidence="12" key="2">
    <citation type="submission" date="2013-07" db="EMBL/GenBank/DDBJ databases">
        <authorList>
            <person name="Morais-Silva F.O."/>
            <person name="Rezende A.M."/>
            <person name="Pimentel C."/>
            <person name="Resende D.M."/>
            <person name="Santos C.I."/>
            <person name="Clemente C."/>
            <person name="de Oliveira L.M."/>
            <person name="da Silva S.M."/>
            <person name="Costa D.A."/>
            <person name="Varela-Raposo A."/>
            <person name="Horacio E.C.A."/>
            <person name="Matos M."/>
            <person name="Flores O."/>
            <person name="Ruiz J.C."/>
            <person name="Rodrigues-Pousada C."/>
        </authorList>
    </citation>
    <scope>NUCLEOTIDE SEQUENCE [LARGE SCALE GENOMIC DNA]</scope>
    <source>
        <strain evidence="12">ATCC 19364 / DSM 1382 / NCIMB 9332 / VKM B-1759</strain>
    </source>
</reference>
<dbReference type="RefSeq" id="WP_021762049.1">
    <property type="nucleotide sequence ID" value="NC_022444.1"/>
</dbReference>
<comment type="catalytic activity">
    <reaction evidence="5">
        <text>L-glutaminyl-[protein] + H2O = L-glutamyl-[protein] + NH4(+)</text>
        <dbReference type="Rhea" id="RHEA:16441"/>
        <dbReference type="Rhea" id="RHEA-COMP:10207"/>
        <dbReference type="Rhea" id="RHEA-COMP:10208"/>
        <dbReference type="ChEBI" id="CHEBI:15377"/>
        <dbReference type="ChEBI" id="CHEBI:28938"/>
        <dbReference type="ChEBI" id="CHEBI:29973"/>
        <dbReference type="ChEBI" id="CHEBI:30011"/>
        <dbReference type="EC" id="3.5.1.44"/>
    </reaction>
</comment>
<feature type="active site" evidence="5 6">
    <location>
        <position position="176"/>
    </location>
</feature>
<name>T2GFM9_MEGG1</name>
<dbReference type="HAMAP" id="MF_00099">
    <property type="entry name" value="CheB_chemtxs"/>
    <property type="match status" value="1"/>
</dbReference>
<dbReference type="AlphaFoldDB" id="T2GFM9"/>
<feature type="active site" evidence="5 6">
    <location>
        <position position="302"/>
    </location>
</feature>
<dbReference type="PIRSF" id="PIRSF000876">
    <property type="entry name" value="RR_chemtxs_CheB"/>
    <property type="match status" value="1"/>
</dbReference>
<dbReference type="SMART" id="SM00448">
    <property type="entry name" value="REC"/>
    <property type="match status" value="1"/>
</dbReference>
<dbReference type="Gene3D" id="3.40.50.180">
    <property type="entry name" value="Methylesterase CheB, C-terminal domain"/>
    <property type="match status" value="1"/>
</dbReference>
<dbReference type="SUPFAM" id="SSF52172">
    <property type="entry name" value="CheY-like"/>
    <property type="match status" value="1"/>
</dbReference>
<dbReference type="GO" id="GO:0050568">
    <property type="term" value="F:protein-glutamine glutaminase activity"/>
    <property type="evidence" value="ECO:0007669"/>
    <property type="project" value="UniProtKB-UniRule"/>
</dbReference>
<dbReference type="InterPro" id="IPR035909">
    <property type="entry name" value="CheB_C"/>
</dbReference>
<gene>
    <name evidence="5" type="primary">cheB</name>
    <name evidence="11" type="ORF">DGI_3249</name>
</gene>
<dbReference type="HOGENOM" id="CLU_000445_51_0_7"/>
<keyword evidence="1 5" id="KW-0963">Cytoplasm</keyword>
<evidence type="ECO:0000256" key="2">
    <source>
        <dbReference type="ARBA" id="ARBA00022500"/>
    </source>
</evidence>
<comment type="function">
    <text evidence="5">Involved in chemotaxis. Part of a chemotaxis signal transduction system that modulates chemotaxis in response to various stimuli. Catalyzes the demethylation of specific methylglutamate residues introduced into the chemoreceptors (methyl-accepting chemotaxis proteins or MCP) by CheR. Also mediates the irreversible deamidation of specific glutamine residues to glutamic acid.</text>
</comment>
<dbReference type="InterPro" id="IPR008248">
    <property type="entry name" value="CheB-like"/>
</dbReference>
<organism evidence="11 12">
    <name type="scientific">Megalodesulfovibrio gigas (strain ATCC 19364 / DSM 1382 / NCIMB 9332 / VKM B-1759)</name>
    <name type="common">Desulfovibrio gigas</name>
    <dbReference type="NCBI Taxonomy" id="1121448"/>
    <lineage>
        <taxon>Bacteria</taxon>
        <taxon>Pseudomonadati</taxon>
        <taxon>Thermodesulfobacteriota</taxon>
        <taxon>Desulfovibrionia</taxon>
        <taxon>Desulfovibrionales</taxon>
        <taxon>Desulfovibrionaceae</taxon>
        <taxon>Megalodesulfovibrio</taxon>
    </lineage>
</organism>
<dbReference type="GO" id="GO:0000156">
    <property type="term" value="F:phosphorelay response regulator activity"/>
    <property type="evidence" value="ECO:0007669"/>
    <property type="project" value="InterPro"/>
</dbReference>
<dbReference type="InterPro" id="IPR001789">
    <property type="entry name" value="Sig_transdc_resp-reg_receiver"/>
</dbReference>
<dbReference type="EC" id="3.1.1.61" evidence="5"/>
<dbReference type="NCBIfam" id="NF009206">
    <property type="entry name" value="PRK12555.1"/>
    <property type="match status" value="1"/>
</dbReference>
<evidence type="ECO:0000256" key="8">
    <source>
        <dbReference type="SAM" id="MobiDB-lite"/>
    </source>
</evidence>
<dbReference type="SUPFAM" id="SSF52738">
    <property type="entry name" value="Methylesterase CheB, C-terminal domain"/>
    <property type="match status" value="1"/>
</dbReference>
<feature type="modified residue" description="4-aspartylphosphate" evidence="5 7">
    <location>
        <position position="56"/>
    </location>
</feature>
<dbReference type="EMBL" id="CP006585">
    <property type="protein sequence ID" value="AGW14951.1"/>
    <property type="molecule type" value="Genomic_DNA"/>
</dbReference>
<feature type="region of interest" description="Disordered" evidence="8">
    <location>
        <begin position="136"/>
        <end position="163"/>
    </location>
</feature>
<protein>
    <recommendedName>
        <fullName evidence="5">Protein-glutamate methylesterase/protein-glutamine glutaminase</fullName>
        <ecNumber evidence="5">3.1.1.61</ecNumber>
        <ecNumber evidence="5">3.5.1.44</ecNumber>
    </recommendedName>
</protein>
<evidence type="ECO:0000256" key="4">
    <source>
        <dbReference type="ARBA" id="ARBA00048267"/>
    </source>
</evidence>
<dbReference type="PROSITE" id="PS50110">
    <property type="entry name" value="RESPONSE_REGULATORY"/>
    <property type="match status" value="1"/>
</dbReference>
<sequence length="359" mass="38206">MRKVKVLIADDSALMRREIKKIMESSGEIEVIGVAKDGREAVDKAKELEPDVVALDINMPVMDGLTALQYIMMESPRPVVMISSLTREGALTTYEALELGAVDFVAKPGGTISKNMDQIAAEIIFKIRAAASVNIGRAGRRKKAQPQARPRPTPARTPRVTTPASPANKIVVIGLSTGGPKSIMDVLPQLPADFGVPVIVIQHMPGSFTTSFAQRLNSNCAFPFKEAQRADIIEPNHGYLAPGDVHMTLAPRGAGKPGFMVRLSEQPAETLHKPSVDVTMESVLECYGGNIIAVLMTGMGNDGARAMAAIRKAGGRTIAESEETAVVFGMPAEAIRLGGAEFVLPVQAIASKIISLVTS</sequence>
<evidence type="ECO:0000256" key="5">
    <source>
        <dbReference type="HAMAP-Rule" id="MF_00099"/>
    </source>
</evidence>
<dbReference type="CDD" id="cd16432">
    <property type="entry name" value="CheB_Rec"/>
    <property type="match status" value="1"/>
</dbReference>
<dbReference type="GO" id="GO:0008984">
    <property type="term" value="F:protein-glutamate methylesterase activity"/>
    <property type="evidence" value="ECO:0007669"/>
    <property type="project" value="UniProtKB-UniRule"/>
</dbReference>
<dbReference type="Pfam" id="PF00072">
    <property type="entry name" value="Response_reg"/>
    <property type="match status" value="1"/>
</dbReference>
<evidence type="ECO:0000259" key="10">
    <source>
        <dbReference type="PROSITE" id="PS50122"/>
    </source>
</evidence>
<evidence type="ECO:0000313" key="12">
    <source>
        <dbReference type="Proteomes" id="UP000016587"/>
    </source>
</evidence>
<keyword evidence="5 7" id="KW-0597">Phosphoprotein</keyword>
<dbReference type="eggNOG" id="COG2201">
    <property type="taxonomic scope" value="Bacteria"/>
</dbReference>
<feature type="domain" description="Response regulatory" evidence="9">
    <location>
        <begin position="5"/>
        <end position="122"/>
    </location>
</feature>
<dbReference type="InterPro" id="IPR000673">
    <property type="entry name" value="Sig_transdc_resp-reg_Me-estase"/>
</dbReference>
<comment type="PTM">
    <text evidence="5">Phosphorylated by CheA. Phosphorylation of the N-terminal regulatory domain activates the methylesterase activity.</text>
</comment>
<evidence type="ECO:0000256" key="3">
    <source>
        <dbReference type="ARBA" id="ARBA00022801"/>
    </source>
</evidence>
<keyword evidence="2 5" id="KW-0145">Chemotaxis</keyword>
<dbReference type="PANTHER" id="PTHR42872:SF6">
    <property type="entry name" value="PROTEIN-GLUTAMATE METHYLESTERASE_PROTEIN-GLUTAMINE GLUTAMINASE"/>
    <property type="match status" value="1"/>
</dbReference>
<dbReference type="Pfam" id="PF01339">
    <property type="entry name" value="CheB_methylest"/>
    <property type="match status" value="1"/>
</dbReference>
<dbReference type="GO" id="GO:0005737">
    <property type="term" value="C:cytoplasm"/>
    <property type="evidence" value="ECO:0007669"/>
    <property type="project" value="UniProtKB-SubCell"/>
</dbReference>
<evidence type="ECO:0000256" key="7">
    <source>
        <dbReference type="PROSITE-ProRule" id="PRU00169"/>
    </source>
</evidence>
<dbReference type="STRING" id="1121448.DGI_3249"/>
<dbReference type="GO" id="GO:0006935">
    <property type="term" value="P:chemotaxis"/>
    <property type="evidence" value="ECO:0007669"/>
    <property type="project" value="UniProtKB-UniRule"/>
</dbReference>
<feature type="domain" description="CheB-type methylesterase" evidence="10">
    <location>
        <begin position="164"/>
        <end position="359"/>
    </location>
</feature>
<evidence type="ECO:0000256" key="6">
    <source>
        <dbReference type="PROSITE-ProRule" id="PRU00050"/>
    </source>
</evidence>
<comment type="subcellular location">
    <subcellularLocation>
        <location evidence="5">Cytoplasm</location>
    </subcellularLocation>
</comment>
<dbReference type="PANTHER" id="PTHR42872">
    <property type="entry name" value="PROTEIN-GLUTAMATE METHYLESTERASE/PROTEIN-GLUTAMINE GLUTAMINASE"/>
    <property type="match status" value="1"/>
</dbReference>
<dbReference type="EC" id="3.5.1.44" evidence="5"/>
<dbReference type="PROSITE" id="PS50122">
    <property type="entry name" value="CHEB"/>
    <property type="match status" value="1"/>
</dbReference>
<keyword evidence="12" id="KW-1185">Reference proteome</keyword>
<proteinExistence type="inferred from homology"/>
<comment type="catalytic activity">
    <reaction evidence="4 5">
        <text>[protein]-L-glutamate 5-O-methyl ester + H2O = L-glutamyl-[protein] + methanol + H(+)</text>
        <dbReference type="Rhea" id="RHEA:23236"/>
        <dbReference type="Rhea" id="RHEA-COMP:10208"/>
        <dbReference type="Rhea" id="RHEA-COMP:10311"/>
        <dbReference type="ChEBI" id="CHEBI:15377"/>
        <dbReference type="ChEBI" id="CHEBI:15378"/>
        <dbReference type="ChEBI" id="CHEBI:17790"/>
        <dbReference type="ChEBI" id="CHEBI:29973"/>
        <dbReference type="ChEBI" id="CHEBI:82795"/>
        <dbReference type="EC" id="3.1.1.61"/>
    </reaction>
</comment>
<comment type="domain">
    <text evidence="5">Contains a C-terminal catalytic domain, and an N-terminal region which modulates catalytic activity.</text>
</comment>
<evidence type="ECO:0000259" key="9">
    <source>
        <dbReference type="PROSITE" id="PS50110"/>
    </source>
</evidence>
<dbReference type="OrthoDB" id="9793421at2"/>
<evidence type="ECO:0000313" key="11">
    <source>
        <dbReference type="EMBL" id="AGW14951.1"/>
    </source>
</evidence>
<dbReference type="PATRIC" id="fig|1121448.10.peg.3204"/>